<dbReference type="OrthoDB" id="378564at2759"/>
<accession>Q22RI2</accession>
<dbReference type="eggNOG" id="KOG2489">
    <property type="taxonomic scope" value="Eukaryota"/>
</dbReference>
<dbReference type="FunCoup" id="Q22RI2">
    <property type="interactions" value="88"/>
</dbReference>
<protein>
    <submittedName>
        <fullName evidence="8">Cleft lip and palate transmembrane protein</fullName>
    </submittedName>
</protein>
<sequence>MNISTSRRSQQDQQQSSQNQQNQQQQNVPAQQEEQQQQQQGGWNFSMFHMILLFIAGNFVFNMIKGNNIDRSNPNYYHNAFENDQNFDLKIKIIKDNEVLHSWETQNLQYNYDEKNFINKTFSLTQEQIFSEPYPEVSISIRNQDTGAQLNAQGELVVIQEKITKEQLQNLISSANEDVPQPKTKKESKKREKAPHFRQRFYIQLSHDTNSYHPQQIPPQLRNLLKIDHQKRLYLPILDVSQFWVRRKDLVYQGQIEEELAEENKNQPATTATQEVIDQNDLPSVYNTTIVFYPYWHAKLLMISQMEQTFNDQASYGLHDANSLEQFKEILGDNNPYYLAITFIVSILHSVFELLAVKNDISYWRNLENYQGLSLRSLYTGFVFEVVVFLYLLDSEETSWLIIASSGIELLVTVWKIYKTAKCQRRKDNKFPFFEIDQTQQSYIRTTEEYDKQATKYLYYALVPLLAGYTVYSLIYLEHKGWYSFVIRTLVGFIYVFGFINMTPQLYINYKLKSVEHLPWRTMIYKFLNTIVDDLFAFVISMPLLKRLSCFRDDIIFIIYIYQRQIYKVDHKRTQHGFKKEDLVPSDQKEKAD</sequence>
<dbReference type="GO" id="GO:0012505">
    <property type="term" value="C:endomembrane system"/>
    <property type="evidence" value="ECO:0007669"/>
    <property type="project" value="TreeGrafter"/>
</dbReference>
<feature type="transmembrane region" description="Helical" evidence="7">
    <location>
        <begin position="45"/>
        <end position="64"/>
    </location>
</feature>
<feature type="transmembrane region" description="Helical" evidence="7">
    <location>
        <begin position="377"/>
        <end position="393"/>
    </location>
</feature>
<feature type="transmembrane region" description="Helical" evidence="7">
    <location>
        <begin position="457"/>
        <end position="476"/>
    </location>
</feature>
<evidence type="ECO:0000313" key="8">
    <source>
        <dbReference type="EMBL" id="EAR88140.2"/>
    </source>
</evidence>
<feature type="region of interest" description="Disordered" evidence="6">
    <location>
        <begin position="173"/>
        <end position="193"/>
    </location>
</feature>
<dbReference type="Pfam" id="PF05602">
    <property type="entry name" value="CLPTM1"/>
    <property type="match status" value="2"/>
</dbReference>
<evidence type="ECO:0000256" key="5">
    <source>
        <dbReference type="ARBA" id="ARBA00023136"/>
    </source>
</evidence>
<dbReference type="Proteomes" id="UP000009168">
    <property type="component" value="Unassembled WGS sequence"/>
</dbReference>
<feature type="compositionally biased region" description="Low complexity" evidence="6">
    <location>
        <begin position="11"/>
        <end position="39"/>
    </location>
</feature>
<dbReference type="PANTHER" id="PTHR21347">
    <property type="entry name" value="CLEFT LIP AND PALATE ASSOCIATED TRANSMEMBRANE PROTEIN-RELATED"/>
    <property type="match status" value="1"/>
</dbReference>
<dbReference type="RefSeq" id="XP_001008385.2">
    <property type="nucleotide sequence ID" value="XM_001008385.2"/>
</dbReference>
<evidence type="ECO:0000256" key="4">
    <source>
        <dbReference type="ARBA" id="ARBA00022989"/>
    </source>
</evidence>
<evidence type="ECO:0000313" key="9">
    <source>
        <dbReference type="Proteomes" id="UP000009168"/>
    </source>
</evidence>
<evidence type="ECO:0000256" key="1">
    <source>
        <dbReference type="ARBA" id="ARBA00004141"/>
    </source>
</evidence>
<comment type="subcellular location">
    <subcellularLocation>
        <location evidence="1">Membrane</location>
        <topology evidence="1">Multi-pass membrane protein</topology>
    </subcellularLocation>
</comment>
<proteinExistence type="inferred from homology"/>
<feature type="transmembrane region" description="Helical" evidence="7">
    <location>
        <begin position="482"/>
        <end position="502"/>
    </location>
</feature>
<feature type="transmembrane region" description="Helical" evidence="7">
    <location>
        <begin position="399"/>
        <end position="418"/>
    </location>
</feature>
<feature type="region of interest" description="Disordered" evidence="6">
    <location>
        <begin position="1"/>
        <end position="39"/>
    </location>
</feature>
<dbReference type="KEGG" id="tet:TTHERM_00016050"/>
<keyword evidence="3 7" id="KW-0812">Transmembrane</keyword>
<keyword evidence="4 7" id="KW-1133">Transmembrane helix</keyword>
<evidence type="ECO:0000256" key="2">
    <source>
        <dbReference type="ARBA" id="ARBA00009310"/>
    </source>
</evidence>
<evidence type="ECO:0000256" key="7">
    <source>
        <dbReference type="SAM" id="Phobius"/>
    </source>
</evidence>
<dbReference type="STRING" id="312017.Q22RI2"/>
<dbReference type="HOGENOM" id="CLU_511408_0_0_1"/>
<dbReference type="AlphaFoldDB" id="Q22RI2"/>
<reference evidence="9" key="1">
    <citation type="journal article" date="2006" name="PLoS Biol.">
        <title>Macronuclear genome sequence of the ciliate Tetrahymena thermophila, a model eukaryote.</title>
        <authorList>
            <person name="Eisen J.A."/>
            <person name="Coyne R.S."/>
            <person name="Wu M."/>
            <person name="Wu D."/>
            <person name="Thiagarajan M."/>
            <person name="Wortman J.R."/>
            <person name="Badger J.H."/>
            <person name="Ren Q."/>
            <person name="Amedeo P."/>
            <person name="Jones K.M."/>
            <person name="Tallon L.J."/>
            <person name="Delcher A.L."/>
            <person name="Salzberg S.L."/>
            <person name="Silva J.C."/>
            <person name="Haas B.J."/>
            <person name="Majoros W.H."/>
            <person name="Farzad M."/>
            <person name="Carlton J.M."/>
            <person name="Smith R.K. Jr."/>
            <person name="Garg J."/>
            <person name="Pearlman R.E."/>
            <person name="Karrer K.M."/>
            <person name="Sun L."/>
            <person name="Manning G."/>
            <person name="Elde N.C."/>
            <person name="Turkewitz A.P."/>
            <person name="Asai D.J."/>
            <person name="Wilkes D.E."/>
            <person name="Wang Y."/>
            <person name="Cai H."/>
            <person name="Collins K."/>
            <person name="Stewart B.A."/>
            <person name="Lee S.R."/>
            <person name="Wilamowska K."/>
            <person name="Weinberg Z."/>
            <person name="Ruzzo W.L."/>
            <person name="Wloga D."/>
            <person name="Gaertig J."/>
            <person name="Frankel J."/>
            <person name="Tsao C.-C."/>
            <person name="Gorovsky M.A."/>
            <person name="Keeling P.J."/>
            <person name="Waller R.F."/>
            <person name="Patron N.J."/>
            <person name="Cherry J.M."/>
            <person name="Stover N.A."/>
            <person name="Krieger C.J."/>
            <person name="del Toro C."/>
            <person name="Ryder H.F."/>
            <person name="Williamson S.C."/>
            <person name="Barbeau R.A."/>
            <person name="Hamilton E.P."/>
            <person name="Orias E."/>
        </authorList>
    </citation>
    <scope>NUCLEOTIDE SEQUENCE [LARGE SCALE GENOMIC DNA]</scope>
    <source>
        <strain evidence="9">SB210</strain>
    </source>
</reference>
<dbReference type="GeneID" id="7826836"/>
<evidence type="ECO:0000256" key="6">
    <source>
        <dbReference type="SAM" id="MobiDB-lite"/>
    </source>
</evidence>
<feature type="transmembrane region" description="Helical" evidence="7">
    <location>
        <begin position="337"/>
        <end position="356"/>
    </location>
</feature>
<gene>
    <name evidence="8" type="ORF">TTHERM_00016050</name>
</gene>
<evidence type="ECO:0000256" key="3">
    <source>
        <dbReference type="ARBA" id="ARBA00022692"/>
    </source>
</evidence>
<comment type="similarity">
    <text evidence="2">Belongs to the CLPTM1 family.</text>
</comment>
<organism evidence="8 9">
    <name type="scientific">Tetrahymena thermophila (strain SB210)</name>
    <dbReference type="NCBI Taxonomy" id="312017"/>
    <lineage>
        <taxon>Eukaryota</taxon>
        <taxon>Sar</taxon>
        <taxon>Alveolata</taxon>
        <taxon>Ciliophora</taxon>
        <taxon>Intramacronucleata</taxon>
        <taxon>Oligohymenophorea</taxon>
        <taxon>Hymenostomatida</taxon>
        <taxon>Tetrahymenina</taxon>
        <taxon>Tetrahymenidae</taxon>
        <taxon>Tetrahymena</taxon>
    </lineage>
</organism>
<dbReference type="PANTHER" id="PTHR21347:SF0">
    <property type="entry name" value="LIPID SCRAMBLASE CLPTM1L"/>
    <property type="match status" value="1"/>
</dbReference>
<keyword evidence="9" id="KW-1185">Reference proteome</keyword>
<dbReference type="GO" id="GO:0016020">
    <property type="term" value="C:membrane"/>
    <property type="evidence" value="ECO:0007669"/>
    <property type="project" value="UniProtKB-SubCell"/>
</dbReference>
<dbReference type="InterPro" id="IPR008429">
    <property type="entry name" value="CLPTM1"/>
</dbReference>
<dbReference type="InParanoid" id="Q22RI2"/>
<dbReference type="EMBL" id="GG662845">
    <property type="protein sequence ID" value="EAR88140.2"/>
    <property type="molecule type" value="Genomic_DNA"/>
</dbReference>
<name>Q22RI2_TETTS</name>
<keyword evidence="5 7" id="KW-0472">Membrane</keyword>